<feature type="transmembrane region" description="Helical" evidence="6">
    <location>
        <begin position="77"/>
        <end position="99"/>
    </location>
</feature>
<dbReference type="PANTHER" id="PTHR31566:SF5">
    <property type="entry name" value="RESB-LIKE DOMAIN-CONTAINING PROTEIN"/>
    <property type="match status" value="1"/>
</dbReference>
<dbReference type="RefSeq" id="WP_263036762.1">
    <property type="nucleotide sequence ID" value="NZ_JAOTPL010000002.1"/>
</dbReference>
<feature type="transmembrane region" description="Helical" evidence="6">
    <location>
        <begin position="385"/>
        <end position="405"/>
    </location>
</feature>
<evidence type="ECO:0000256" key="2">
    <source>
        <dbReference type="ARBA" id="ARBA00022692"/>
    </source>
</evidence>
<evidence type="ECO:0000256" key="3">
    <source>
        <dbReference type="ARBA" id="ARBA00022748"/>
    </source>
</evidence>
<feature type="transmembrane region" description="Helical" evidence="6">
    <location>
        <begin position="46"/>
        <end position="65"/>
    </location>
</feature>
<comment type="caution">
    <text evidence="8">The sequence shown here is derived from an EMBL/GenBank/DDBJ whole genome shotgun (WGS) entry which is preliminary data.</text>
</comment>
<proteinExistence type="predicted"/>
<keyword evidence="2 6" id="KW-0812">Transmembrane</keyword>
<dbReference type="PANTHER" id="PTHR31566">
    <property type="entry name" value="CYTOCHROME C BIOGENESIS PROTEIN CCS1, CHLOROPLASTIC"/>
    <property type="match status" value="1"/>
</dbReference>
<feature type="transmembrane region" description="Helical" evidence="6">
    <location>
        <begin position="151"/>
        <end position="170"/>
    </location>
</feature>
<dbReference type="InterPro" id="IPR023494">
    <property type="entry name" value="Cyt_c_bgen_Ccs1/CcsB/ResB"/>
</dbReference>
<dbReference type="Pfam" id="PF05140">
    <property type="entry name" value="ResB"/>
    <property type="match status" value="1"/>
</dbReference>
<evidence type="ECO:0000256" key="6">
    <source>
        <dbReference type="SAM" id="Phobius"/>
    </source>
</evidence>
<feature type="domain" description="ResB-like" evidence="7">
    <location>
        <begin position="324"/>
        <end position="367"/>
    </location>
</feature>
<keyword evidence="3" id="KW-0201">Cytochrome c-type biogenesis</keyword>
<dbReference type="InterPro" id="IPR007816">
    <property type="entry name" value="ResB-like_domain"/>
</dbReference>
<dbReference type="GO" id="GO:0016020">
    <property type="term" value="C:membrane"/>
    <property type="evidence" value="ECO:0007669"/>
    <property type="project" value="UniProtKB-SubCell"/>
</dbReference>
<name>A0AAE3IKD9_9BACT</name>
<dbReference type="Proteomes" id="UP001209317">
    <property type="component" value="Unassembled WGS sequence"/>
</dbReference>
<accession>A0AAE3IKD9</accession>
<dbReference type="AlphaFoldDB" id="A0AAE3IKD9"/>
<reference evidence="8" key="1">
    <citation type="submission" date="2022-10" db="EMBL/GenBank/DDBJ databases">
        <authorList>
            <person name="Kim H.S."/>
            <person name="Kim J.-S."/>
            <person name="Suh M.K."/>
            <person name="Eom M.K."/>
            <person name="Lee J.-S."/>
        </authorList>
    </citation>
    <scope>NUCLEOTIDE SEQUENCE</scope>
    <source>
        <strain evidence="8">LIP-5</strain>
    </source>
</reference>
<protein>
    <submittedName>
        <fullName evidence="8">Cytochrome c biogenesis protein ResB</fullName>
    </submittedName>
</protein>
<organism evidence="8 9">
    <name type="scientific">Haoranjiania flava</name>
    <dbReference type="NCBI Taxonomy" id="1856322"/>
    <lineage>
        <taxon>Bacteria</taxon>
        <taxon>Pseudomonadati</taxon>
        <taxon>Bacteroidota</taxon>
        <taxon>Chitinophagia</taxon>
        <taxon>Chitinophagales</taxon>
        <taxon>Chitinophagaceae</taxon>
        <taxon>Haoranjiania</taxon>
    </lineage>
</organism>
<keyword evidence="9" id="KW-1185">Reference proteome</keyword>
<evidence type="ECO:0000256" key="1">
    <source>
        <dbReference type="ARBA" id="ARBA00004141"/>
    </source>
</evidence>
<evidence type="ECO:0000313" key="8">
    <source>
        <dbReference type="EMBL" id="MCU7693274.1"/>
    </source>
</evidence>
<evidence type="ECO:0000256" key="4">
    <source>
        <dbReference type="ARBA" id="ARBA00022989"/>
    </source>
</evidence>
<dbReference type="GO" id="GO:0017004">
    <property type="term" value="P:cytochrome complex assembly"/>
    <property type="evidence" value="ECO:0007669"/>
    <property type="project" value="UniProtKB-KW"/>
</dbReference>
<evidence type="ECO:0000313" key="9">
    <source>
        <dbReference type="Proteomes" id="UP001209317"/>
    </source>
</evidence>
<keyword evidence="5 6" id="KW-0472">Membrane</keyword>
<sequence>MNFNKQFHKKYQYRNSIYITAGLLIIGFLLQYFMGTISKEWFSFPNNLFVGLAFIGILTTLFFLYKQRESINLLSSVPFALVTTIVLGVLTIGLGSIHLDPANKNTHPVLLRMGLDNITTTWYFALIFLMVLTNLWLATLKRALVFQTKNITFLLNHFGLWLTLFAGVLGQGDLTRLTMTLKKDTPEWRATDEYGNVAELPIALELKNFNIDIYPNKVYIIDREGNPLPASKPQSFLLENDNSSHTILDWKITLNKYLPNAVPVGDDEYAANPMWGATNAANITIENILTKEKHTQWIAAGNFQFPPVAKILDSSHTLVMAPAEARRFESDVVIYQKNKDEIREENIQVNHPVKIDGWKIYQTSYDERLGRWSDVSIVELVLDPWLPLVYTGIFILMAGSVAFLIKNRK</sequence>
<comment type="subcellular location">
    <subcellularLocation>
        <location evidence="1">Membrane</location>
        <topology evidence="1">Multi-pass membrane protein</topology>
    </subcellularLocation>
</comment>
<gene>
    <name evidence="8" type="ORF">OD355_01945</name>
</gene>
<feature type="transmembrane region" description="Helical" evidence="6">
    <location>
        <begin position="119"/>
        <end position="139"/>
    </location>
</feature>
<evidence type="ECO:0000259" key="7">
    <source>
        <dbReference type="Pfam" id="PF05140"/>
    </source>
</evidence>
<dbReference type="EMBL" id="JAOTPL010000002">
    <property type="protein sequence ID" value="MCU7693274.1"/>
    <property type="molecule type" value="Genomic_DNA"/>
</dbReference>
<keyword evidence="4 6" id="KW-1133">Transmembrane helix</keyword>
<feature type="transmembrane region" description="Helical" evidence="6">
    <location>
        <begin position="16"/>
        <end position="34"/>
    </location>
</feature>
<evidence type="ECO:0000256" key="5">
    <source>
        <dbReference type="ARBA" id="ARBA00023136"/>
    </source>
</evidence>